<dbReference type="HOGENOM" id="CLU_2990459_0_0_7"/>
<sequence length="57" mass="6082">MGDFGSAEAYQNLAAIYVIGSKEVPADAQKVIEYSKKACGLGNKGACVFHEKNDKSE</sequence>
<dbReference type="AlphaFoldDB" id="E7A8R1"/>
<reference evidence="1 2" key="1">
    <citation type="journal article" date="2011" name="Genome Biol. Evol.">
        <title>Comparative whole genome sequence analysis of the carcinogenic bacterial model pathogen Helicobacter felis.</title>
        <authorList>
            <person name="Arnold I.C."/>
            <person name="Zigova Z."/>
            <person name="Holden M."/>
            <person name="Lawley T.D."/>
            <person name="Rad R."/>
            <person name="Dougan G."/>
            <person name="Falkow S."/>
            <person name="Bentley S.D."/>
            <person name="Muller A."/>
        </authorList>
    </citation>
    <scope>NUCLEOTIDE SEQUENCE [LARGE SCALE GENOMIC DNA]</scope>
    <source>
        <strain evidence="2">ATCC 49179 / CCUG 28539 / NCTC 12436 / CS1</strain>
    </source>
</reference>
<dbReference type="KEGG" id="hfe:HFELIS_03140"/>
<gene>
    <name evidence="1" type="ordered locus">Hfelis_03140</name>
</gene>
<keyword evidence="2" id="KW-1185">Reference proteome</keyword>
<name>E7A8R1_HELFC</name>
<dbReference type="InterPro" id="IPR011990">
    <property type="entry name" value="TPR-like_helical_dom_sf"/>
</dbReference>
<protein>
    <submittedName>
        <fullName evidence="1">Beta-lactamase hpcD</fullName>
    </submittedName>
</protein>
<accession>E7A8R1</accession>
<dbReference type="Gene3D" id="1.25.40.10">
    <property type="entry name" value="Tetratricopeptide repeat domain"/>
    <property type="match status" value="1"/>
</dbReference>
<dbReference type="SUPFAM" id="SSF81901">
    <property type="entry name" value="HCP-like"/>
    <property type="match status" value="1"/>
</dbReference>
<evidence type="ECO:0000313" key="1">
    <source>
        <dbReference type="EMBL" id="CBY82398.1"/>
    </source>
</evidence>
<dbReference type="GeneID" id="43500481"/>
<evidence type="ECO:0000313" key="2">
    <source>
        <dbReference type="Proteomes" id="UP000007934"/>
    </source>
</evidence>
<dbReference type="EMBL" id="FQ670179">
    <property type="protein sequence ID" value="CBY82398.1"/>
    <property type="molecule type" value="Genomic_DNA"/>
</dbReference>
<dbReference type="RefSeq" id="WP_013468770.1">
    <property type="nucleotide sequence ID" value="NC_014810.2"/>
</dbReference>
<dbReference type="Proteomes" id="UP000007934">
    <property type="component" value="Chromosome"/>
</dbReference>
<organism evidence="1 2">
    <name type="scientific">Helicobacter felis (strain ATCC 49179 / CCUG 28539 / NCTC 12436 / CS1)</name>
    <dbReference type="NCBI Taxonomy" id="936155"/>
    <lineage>
        <taxon>Bacteria</taxon>
        <taxon>Pseudomonadati</taxon>
        <taxon>Campylobacterota</taxon>
        <taxon>Epsilonproteobacteria</taxon>
        <taxon>Campylobacterales</taxon>
        <taxon>Helicobacteraceae</taxon>
        <taxon>Helicobacter</taxon>
    </lineage>
</organism>
<proteinExistence type="predicted"/>